<proteinExistence type="predicted"/>
<name>A0A225DNR1_9BACT</name>
<dbReference type="GO" id="GO:0016853">
    <property type="term" value="F:isomerase activity"/>
    <property type="evidence" value="ECO:0007669"/>
    <property type="project" value="UniProtKB-KW"/>
</dbReference>
<dbReference type="AlphaFoldDB" id="A0A225DNR1"/>
<dbReference type="SUPFAM" id="SSF52833">
    <property type="entry name" value="Thioredoxin-like"/>
    <property type="match status" value="1"/>
</dbReference>
<keyword evidence="2" id="KW-0413">Isomerase</keyword>
<organism evidence="2 3">
    <name type="scientific">Fimbriiglobus ruber</name>
    <dbReference type="NCBI Taxonomy" id="1908690"/>
    <lineage>
        <taxon>Bacteria</taxon>
        <taxon>Pseudomonadati</taxon>
        <taxon>Planctomycetota</taxon>
        <taxon>Planctomycetia</taxon>
        <taxon>Gemmatales</taxon>
        <taxon>Gemmataceae</taxon>
        <taxon>Fimbriiglobus</taxon>
    </lineage>
</organism>
<gene>
    <name evidence="2" type="ORF">FRUB_06927</name>
</gene>
<dbReference type="CDD" id="cd03024">
    <property type="entry name" value="DsbA_FrnE"/>
    <property type="match status" value="1"/>
</dbReference>
<evidence type="ECO:0000259" key="1">
    <source>
        <dbReference type="Pfam" id="PF01323"/>
    </source>
</evidence>
<feature type="domain" description="DSBA-like thioredoxin" evidence="1">
    <location>
        <begin position="27"/>
        <end position="228"/>
    </location>
</feature>
<dbReference type="InterPro" id="IPR001853">
    <property type="entry name" value="DSBA-like_thioredoxin_dom"/>
</dbReference>
<dbReference type="GO" id="GO:0016491">
    <property type="term" value="F:oxidoreductase activity"/>
    <property type="evidence" value="ECO:0007669"/>
    <property type="project" value="InterPro"/>
</dbReference>
<keyword evidence="3" id="KW-1185">Reference proteome</keyword>
<protein>
    <submittedName>
        <fullName evidence="2">2-hydroxychromene-2-carboxylate isomerase/DsbA-like thioredoxin domain</fullName>
    </submittedName>
</protein>
<dbReference type="Proteomes" id="UP000214646">
    <property type="component" value="Unassembled WGS sequence"/>
</dbReference>
<accession>A0A225DNR1</accession>
<evidence type="ECO:0000313" key="2">
    <source>
        <dbReference type="EMBL" id="OWK37807.1"/>
    </source>
</evidence>
<comment type="caution">
    <text evidence="2">The sequence shown here is derived from an EMBL/GenBank/DDBJ whole genome shotgun (WGS) entry which is preliminary data.</text>
</comment>
<reference evidence="3" key="1">
    <citation type="submission" date="2017-06" db="EMBL/GenBank/DDBJ databases">
        <title>Genome analysis of Fimbriiglobus ruber SP5, the first member of the order Planctomycetales with confirmed chitinolytic capability.</title>
        <authorList>
            <person name="Ravin N.V."/>
            <person name="Rakitin A.L."/>
            <person name="Ivanova A.A."/>
            <person name="Beletsky A.V."/>
            <person name="Kulichevskaya I.S."/>
            <person name="Mardanov A.V."/>
            <person name="Dedysh S.N."/>
        </authorList>
    </citation>
    <scope>NUCLEOTIDE SEQUENCE [LARGE SCALE GENOMIC DNA]</scope>
    <source>
        <strain evidence="3">SP5</strain>
    </source>
</reference>
<dbReference type="Pfam" id="PF01323">
    <property type="entry name" value="DSBA"/>
    <property type="match status" value="1"/>
</dbReference>
<dbReference type="Gene3D" id="3.40.30.10">
    <property type="entry name" value="Glutaredoxin"/>
    <property type="match status" value="1"/>
</dbReference>
<dbReference type="PANTHER" id="PTHR13887">
    <property type="entry name" value="GLUTATHIONE S-TRANSFERASE KAPPA"/>
    <property type="match status" value="1"/>
</dbReference>
<evidence type="ECO:0000313" key="3">
    <source>
        <dbReference type="Proteomes" id="UP000214646"/>
    </source>
</evidence>
<dbReference type="InterPro" id="IPR036249">
    <property type="entry name" value="Thioredoxin-like_sf"/>
</dbReference>
<sequence length="252" mass="27096">MFVLQQSRVCGRSVADAAGEETAAMIIDVYSDIICPWCFIGKRRLEKAIAMLGAGDVAVRWHPFQLNPDMPREGVERRAYRIKKFGSWENSQAKDAQVAQAGRGEGLTFDYEKQTRTPNTLDGHRIIWLAGERGVQGAVVEAMFKAYFTDGRDLSDRATLVAVAVAVEGGLDAGEVADLLAGDAGLAEVREQEQMGRHLGVTGVPFVVINDSVAASGAQSPEMFLKAFEQAGEEVATGDACEVDPATGKRGC</sequence>
<dbReference type="PANTHER" id="PTHR13887:SF41">
    <property type="entry name" value="THIOREDOXIN SUPERFAMILY PROTEIN"/>
    <property type="match status" value="1"/>
</dbReference>
<dbReference type="EMBL" id="NIDE01000014">
    <property type="protein sequence ID" value="OWK37807.1"/>
    <property type="molecule type" value="Genomic_DNA"/>
</dbReference>